<sequence length="198" mass="21428">MTTPDEDEAWRLIVDNYGETARRETDPPASSVPDDGSDDGSGEGAGDEPQEEAYEADERPPDVPQLDVPPQDPAGGAVPDERHGDPFPDPGPLPDPGPFLGPAYDETTPPPAPRDPDREERFVPPSPPPAPPMPWRRRAAWVGVFAAPLVFMLATMTNLHLPRWAVTVLLVGLVTGFGYLVLTMPKDPPDPWDDGSRV</sequence>
<dbReference type="AlphaFoldDB" id="A0A4U2YLG2"/>
<reference evidence="3 4" key="1">
    <citation type="submission" date="2019-04" db="EMBL/GenBank/DDBJ databases">
        <authorList>
            <person name="Dong K."/>
        </authorList>
    </citation>
    <scope>NUCLEOTIDE SEQUENCE [LARGE SCALE GENOMIC DNA]</scope>
    <source>
        <strain evidence="4">dk3543</strain>
    </source>
</reference>
<proteinExistence type="predicted"/>
<feature type="transmembrane region" description="Helical" evidence="2">
    <location>
        <begin position="139"/>
        <end position="158"/>
    </location>
</feature>
<keyword evidence="2" id="KW-0812">Transmembrane</keyword>
<comment type="caution">
    <text evidence="3">The sequence shown here is derived from an EMBL/GenBank/DDBJ whole genome shotgun (WGS) entry which is preliminary data.</text>
</comment>
<feature type="compositionally biased region" description="Pro residues" evidence="1">
    <location>
        <begin position="124"/>
        <end position="133"/>
    </location>
</feature>
<evidence type="ECO:0000313" key="3">
    <source>
        <dbReference type="EMBL" id="TKI61634.1"/>
    </source>
</evidence>
<evidence type="ECO:0000256" key="2">
    <source>
        <dbReference type="SAM" id="Phobius"/>
    </source>
</evidence>
<organism evidence="3 4">
    <name type="scientific">Nocardioides jishulii</name>
    <dbReference type="NCBI Taxonomy" id="2575440"/>
    <lineage>
        <taxon>Bacteria</taxon>
        <taxon>Bacillati</taxon>
        <taxon>Actinomycetota</taxon>
        <taxon>Actinomycetes</taxon>
        <taxon>Propionibacteriales</taxon>
        <taxon>Nocardioidaceae</taxon>
        <taxon>Nocardioides</taxon>
    </lineage>
</organism>
<dbReference type="Proteomes" id="UP000307808">
    <property type="component" value="Unassembled WGS sequence"/>
</dbReference>
<keyword evidence="2" id="KW-0472">Membrane</keyword>
<evidence type="ECO:0008006" key="5">
    <source>
        <dbReference type="Google" id="ProtNLM"/>
    </source>
</evidence>
<feature type="compositionally biased region" description="Acidic residues" evidence="1">
    <location>
        <begin position="35"/>
        <end position="55"/>
    </location>
</feature>
<dbReference type="EMBL" id="SZPY01000003">
    <property type="protein sequence ID" value="TKI61634.1"/>
    <property type="molecule type" value="Genomic_DNA"/>
</dbReference>
<keyword evidence="4" id="KW-1185">Reference proteome</keyword>
<accession>A0A4U2YLG2</accession>
<keyword evidence="2" id="KW-1133">Transmembrane helix</keyword>
<evidence type="ECO:0000313" key="4">
    <source>
        <dbReference type="Proteomes" id="UP000307808"/>
    </source>
</evidence>
<feature type="compositionally biased region" description="Pro residues" evidence="1">
    <location>
        <begin position="87"/>
        <end position="99"/>
    </location>
</feature>
<dbReference type="RefSeq" id="WP_137066641.1">
    <property type="nucleotide sequence ID" value="NZ_CP040748.1"/>
</dbReference>
<name>A0A4U2YLG2_9ACTN</name>
<feature type="region of interest" description="Disordered" evidence="1">
    <location>
        <begin position="1"/>
        <end position="133"/>
    </location>
</feature>
<gene>
    <name evidence="3" type="ORF">FC770_12735</name>
</gene>
<feature type="transmembrane region" description="Helical" evidence="2">
    <location>
        <begin position="164"/>
        <end position="182"/>
    </location>
</feature>
<protein>
    <recommendedName>
        <fullName evidence="5">DUF308 domain-containing protein</fullName>
    </recommendedName>
</protein>
<evidence type="ECO:0000256" key="1">
    <source>
        <dbReference type="SAM" id="MobiDB-lite"/>
    </source>
</evidence>